<evidence type="ECO:0000256" key="3">
    <source>
        <dbReference type="ARBA" id="ARBA00022500"/>
    </source>
</evidence>
<keyword evidence="5 10" id="KW-0732">Signal</keyword>
<dbReference type="GeneTree" id="ENSGT00400000024709"/>
<reference evidence="11 12" key="1">
    <citation type="submission" date="2020-10" db="EMBL/GenBank/DDBJ databases">
        <title>Pygocentrus nattereri (red-bellied piranha) genome, fPygNat1, primary haplotype.</title>
        <authorList>
            <person name="Myers G."/>
            <person name="Meyer A."/>
            <person name="Karagic N."/>
            <person name="Pippel M."/>
            <person name="Winkler S."/>
            <person name="Tracey A."/>
            <person name="Wood J."/>
            <person name="Formenti G."/>
            <person name="Howe K."/>
            <person name="Fedrigo O."/>
            <person name="Jarvis E.D."/>
        </authorList>
    </citation>
    <scope>NUCLEOTIDE SEQUENCE [LARGE SCALE GENOMIC DNA]</scope>
</reference>
<keyword evidence="6" id="KW-0221">Differentiation</keyword>
<organism evidence="11 12">
    <name type="scientific">Pygocentrus nattereri</name>
    <name type="common">Red-bellied piranha</name>
    <dbReference type="NCBI Taxonomy" id="42514"/>
    <lineage>
        <taxon>Eukaryota</taxon>
        <taxon>Metazoa</taxon>
        <taxon>Chordata</taxon>
        <taxon>Craniata</taxon>
        <taxon>Vertebrata</taxon>
        <taxon>Euteleostomi</taxon>
        <taxon>Actinopterygii</taxon>
        <taxon>Neopterygii</taxon>
        <taxon>Teleostei</taxon>
        <taxon>Ostariophysi</taxon>
        <taxon>Characiformes</taxon>
        <taxon>Characoidei</taxon>
        <taxon>Pygocentrus</taxon>
    </lineage>
</organism>
<evidence type="ECO:0000313" key="11">
    <source>
        <dbReference type="Ensembl" id="ENSPNAP00000046117.1"/>
    </source>
</evidence>
<dbReference type="InterPro" id="IPR046350">
    <property type="entry name" value="Cystatin_sf"/>
</dbReference>
<dbReference type="AlphaFoldDB" id="A0AAR2J700"/>
<evidence type="ECO:0000256" key="8">
    <source>
        <dbReference type="ARBA" id="ARBA00023198"/>
    </source>
</evidence>
<dbReference type="SUPFAM" id="SSF54403">
    <property type="entry name" value="Cystatin/monellin"/>
    <property type="match status" value="1"/>
</dbReference>
<evidence type="ECO:0000313" key="12">
    <source>
        <dbReference type="Proteomes" id="UP001501920"/>
    </source>
</evidence>
<dbReference type="PANTHER" id="PTHR15106:SF2">
    <property type="entry name" value="RETINOIC ACID RECEPTOR RESPONDER PROTEIN 2"/>
    <property type="match status" value="1"/>
</dbReference>
<dbReference type="Ensembl" id="ENSPNAT00000054635.1">
    <property type="protein sequence ID" value="ENSPNAP00000046117.1"/>
    <property type="gene ID" value="ENSPNAG00000031293.1"/>
</dbReference>
<keyword evidence="12" id="KW-1185">Reference proteome</keyword>
<accession>A0AAR2J700</accession>
<proteinExistence type="predicted"/>
<dbReference type="GO" id="GO:0006935">
    <property type="term" value="P:chemotaxis"/>
    <property type="evidence" value="ECO:0007669"/>
    <property type="project" value="UniProtKB-KW"/>
</dbReference>
<evidence type="ECO:0000256" key="5">
    <source>
        <dbReference type="ARBA" id="ARBA00022729"/>
    </source>
</evidence>
<dbReference type="GO" id="GO:0005576">
    <property type="term" value="C:extracellular region"/>
    <property type="evidence" value="ECO:0007669"/>
    <property type="project" value="UniProtKB-SubCell"/>
</dbReference>
<evidence type="ECO:0000256" key="7">
    <source>
        <dbReference type="ARBA" id="ARBA00023157"/>
    </source>
</evidence>
<comment type="subcellular location">
    <subcellularLocation>
        <location evidence="1">Secreted</location>
    </subcellularLocation>
</comment>
<evidence type="ECO:0000256" key="6">
    <source>
        <dbReference type="ARBA" id="ARBA00022782"/>
    </source>
</evidence>
<name>A0AAR2J700_PYGNA</name>
<keyword evidence="8" id="KW-0395">Inflammatory response</keyword>
<dbReference type="GO" id="GO:0005102">
    <property type="term" value="F:signaling receptor binding"/>
    <property type="evidence" value="ECO:0007669"/>
    <property type="project" value="InterPro"/>
</dbReference>
<sequence length="164" mass="18507">MVAFLLVVLLIAGTLNSYDAQSDFNKLPEPYRRGVELALEQVNSHAGVQNHFLFFKSLSTHDIDAGFGAKYLYHHFLLKPTRCHKGTTDANQNKCPFRNDRPLIDCGMCYKTFHGVIEEEPKPYIHCVHKPTLTKEMISKRINTCNKMSYSSGSASVLLVKGTE</sequence>
<keyword evidence="3" id="KW-0145">Chemotaxis</keyword>
<evidence type="ECO:0000256" key="1">
    <source>
        <dbReference type="ARBA" id="ARBA00004613"/>
    </source>
</evidence>
<keyword evidence="4" id="KW-0964">Secreted</keyword>
<feature type="signal peptide" evidence="10">
    <location>
        <begin position="1"/>
        <end position="20"/>
    </location>
</feature>
<reference evidence="11" key="2">
    <citation type="submission" date="2025-08" db="UniProtKB">
        <authorList>
            <consortium name="Ensembl"/>
        </authorList>
    </citation>
    <scope>IDENTIFICATION</scope>
</reference>
<dbReference type="InterPro" id="IPR029562">
    <property type="entry name" value="Chemerin"/>
</dbReference>
<feature type="chain" id="PRO_5043759048" description="Retinoic acid receptor responder protein 2" evidence="10">
    <location>
        <begin position="21"/>
        <end position="164"/>
    </location>
</feature>
<reference evidence="11" key="3">
    <citation type="submission" date="2025-09" db="UniProtKB">
        <authorList>
            <consortium name="Ensembl"/>
        </authorList>
    </citation>
    <scope>IDENTIFICATION</scope>
</reference>
<evidence type="ECO:0000256" key="10">
    <source>
        <dbReference type="SAM" id="SignalP"/>
    </source>
</evidence>
<dbReference type="Proteomes" id="UP001501920">
    <property type="component" value="Chromosome 24"/>
</dbReference>
<keyword evidence="7" id="KW-1015">Disulfide bond</keyword>
<dbReference type="Gene3D" id="3.10.450.10">
    <property type="match status" value="1"/>
</dbReference>
<dbReference type="GO" id="GO:0006954">
    <property type="term" value="P:inflammatory response"/>
    <property type="evidence" value="ECO:0007669"/>
    <property type="project" value="UniProtKB-KW"/>
</dbReference>
<dbReference type="GO" id="GO:0050994">
    <property type="term" value="P:regulation of lipid catabolic process"/>
    <property type="evidence" value="ECO:0007669"/>
    <property type="project" value="InterPro"/>
</dbReference>
<evidence type="ECO:0000256" key="4">
    <source>
        <dbReference type="ARBA" id="ARBA00022525"/>
    </source>
</evidence>
<dbReference type="GO" id="GO:0030154">
    <property type="term" value="P:cell differentiation"/>
    <property type="evidence" value="ECO:0007669"/>
    <property type="project" value="UniProtKB-KW"/>
</dbReference>
<evidence type="ECO:0000256" key="2">
    <source>
        <dbReference type="ARBA" id="ARBA00018808"/>
    </source>
</evidence>
<dbReference type="PANTHER" id="PTHR15106">
    <property type="entry name" value="RETINOIC ACID RECEPTOR RESPONDER PROTEIN 2"/>
    <property type="match status" value="1"/>
</dbReference>
<protein>
    <recommendedName>
        <fullName evidence="2">Retinoic acid receptor responder protein 2</fullName>
    </recommendedName>
    <alternativeName>
        <fullName evidence="9">Chemerin</fullName>
    </alternativeName>
</protein>
<evidence type="ECO:0000256" key="9">
    <source>
        <dbReference type="ARBA" id="ARBA00032785"/>
    </source>
</evidence>